<dbReference type="AlphaFoldDB" id="A0AAD4R149"/>
<keyword evidence="5" id="KW-0863">Zinc-finger</keyword>
<evidence type="ECO:0000256" key="4">
    <source>
        <dbReference type="ARBA" id="ARBA00022737"/>
    </source>
</evidence>
<evidence type="ECO:0000256" key="7">
    <source>
        <dbReference type="ARBA" id="ARBA00022833"/>
    </source>
</evidence>
<dbReference type="PANTHER" id="PTHR22770:SF47">
    <property type="entry name" value="E3 UBIQUITIN-PROTEIN LIGASE RNF216"/>
    <property type="match status" value="1"/>
</dbReference>
<dbReference type="InterPro" id="IPR047546">
    <property type="entry name" value="Rcat_RBR_RNF216"/>
</dbReference>
<keyword evidence="3" id="KW-0479">Metal-binding</keyword>
<dbReference type="Gene3D" id="1.20.120.1750">
    <property type="match status" value="1"/>
</dbReference>
<keyword evidence="2" id="KW-0808">Transferase</keyword>
<dbReference type="GO" id="GO:0008270">
    <property type="term" value="F:zinc ion binding"/>
    <property type="evidence" value="ECO:0007669"/>
    <property type="project" value="UniProtKB-KW"/>
</dbReference>
<name>A0AAD4R149_9BILA</name>
<keyword evidence="7" id="KW-0862">Zinc</keyword>
<accession>A0AAD4R149</accession>
<reference evidence="10" key="1">
    <citation type="submission" date="2022-01" db="EMBL/GenBank/DDBJ databases">
        <title>Genome Sequence Resource for Two Populations of Ditylenchus destructor, the Migratory Endoparasitic Phytonematode.</title>
        <authorList>
            <person name="Zhang H."/>
            <person name="Lin R."/>
            <person name="Xie B."/>
        </authorList>
    </citation>
    <scope>NUCLEOTIDE SEQUENCE</scope>
    <source>
        <strain evidence="10">BazhouSP</strain>
    </source>
</reference>
<dbReference type="PROSITE" id="PS51873">
    <property type="entry name" value="TRIAD"/>
    <property type="match status" value="1"/>
</dbReference>
<evidence type="ECO:0000313" key="10">
    <source>
        <dbReference type="EMBL" id="KAI1709051.1"/>
    </source>
</evidence>
<evidence type="ECO:0000259" key="9">
    <source>
        <dbReference type="PROSITE" id="PS51873"/>
    </source>
</evidence>
<protein>
    <submittedName>
        <fullName evidence="10">E3 ubiquitin-protein ligase</fullName>
    </submittedName>
</protein>
<dbReference type="PANTHER" id="PTHR22770">
    <property type="entry name" value="UBIQUITIN CONJUGATING ENZYME 7 INTERACTING PROTEIN-RELATED"/>
    <property type="match status" value="1"/>
</dbReference>
<keyword evidence="11" id="KW-1185">Reference proteome</keyword>
<dbReference type="GO" id="GO:0016740">
    <property type="term" value="F:transferase activity"/>
    <property type="evidence" value="ECO:0007669"/>
    <property type="project" value="UniProtKB-KW"/>
</dbReference>
<evidence type="ECO:0000313" key="11">
    <source>
        <dbReference type="Proteomes" id="UP001201812"/>
    </source>
</evidence>
<comment type="pathway">
    <text evidence="1">Protein modification; protein ubiquitination.</text>
</comment>
<dbReference type="InterPro" id="IPR047545">
    <property type="entry name" value="BRcat_RBR_RNF216"/>
</dbReference>
<dbReference type="InterPro" id="IPR051628">
    <property type="entry name" value="LUBAC_E3_Ligases"/>
</dbReference>
<sequence length="509" mass="58497">MVRTRSGGLVENAQVVEEREKAAAEKRRMSAEKRKVASNKRADEKRRRVEEIIPRLRELFYDLDLTAFPKVSPGGSADELASYVVEYPHKFRKKPKEIARVPIQDELETAVVDLINTTETAYIPPDGKLLTAFMKDFHEFFSTESRLNNGKQFNVDITSQLLHHNFPFCRTALIMHLMDEFDGLYSAPAAVCFSVESCLPELVRKYFLHIEDFTWDQMVTLMPSSRKRRRNPTQIPNEDPIIQSLQKWETFLDRSQHDFPQLFHNSRLVRDAGEINFPTFECGVCYESFAMKSGISCTIVGNMDALQPCSSKSFLNQATTHRFCYECIRGQANAATVEMPLAEGGIGLQCMANNCENPVLFSDCRDIIAANVKQILNDRIIEESLGSAKLNNLERCKKCNFGIEIEVPKEIMKVFSCLKCRYEYCRSCQRDWDDQHFGKSCEEMEQLDKNDRQVRKIEDKMSQAIIRQCDKCGLPFVRLDGCNKIVCRCGQTQCYVCRATGIQYNHFCQ</sequence>
<dbReference type="InterPro" id="IPR044066">
    <property type="entry name" value="TRIAD_supradom"/>
</dbReference>
<keyword evidence="4" id="KW-0677">Repeat</keyword>
<feature type="domain" description="RING-type" evidence="9">
    <location>
        <begin position="278"/>
        <end position="509"/>
    </location>
</feature>
<evidence type="ECO:0000256" key="2">
    <source>
        <dbReference type="ARBA" id="ARBA00022679"/>
    </source>
</evidence>
<evidence type="ECO:0000256" key="3">
    <source>
        <dbReference type="ARBA" id="ARBA00022723"/>
    </source>
</evidence>
<dbReference type="Pfam" id="PF26200">
    <property type="entry name" value="Rcat_RNF216"/>
    <property type="match status" value="1"/>
</dbReference>
<gene>
    <name evidence="10" type="ORF">DdX_11448</name>
</gene>
<feature type="region of interest" description="Disordered" evidence="8">
    <location>
        <begin position="17"/>
        <end position="43"/>
    </location>
</feature>
<organism evidence="10 11">
    <name type="scientific">Ditylenchus destructor</name>
    <dbReference type="NCBI Taxonomy" id="166010"/>
    <lineage>
        <taxon>Eukaryota</taxon>
        <taxon>Metazoa</taxon>
        <taxon>Ecdysozoa</taxon>
        <taxon>Nematoda</taxon>
        <taxon>Chromadorea</taxon>
        <taxon>Rhabditida</taxon>
        <taxon>Tylenchina</taxon>
        <taxon>Tylenchomorpha</taxon>
        <taxon>Sphaerularioidea</taxon>
        <taxon>Anguinidae</taxon>
        <taxon>Anguininae</taxon>
        <taxon>Ditylenchus</taxon>
    </lineage>
</organism>
<evidence type="ECO:0000256" key="8">
    <source>
        <dbReference type="SAM" id="MobiDB-lite"/>
    </source>
</evidence>
<evidence type="ECO:0000256" key="5">
    <source>
        <dbReference type="ARBA" id="ARBA00022771"/>
    </source>
</evidence>
<dbReference type="CDD" id="cd20353">
    <property type="entry name" value="Rcat_RBR_RNF216"/>
    <property type="match status" value="1"/>
</dbReference>
<evidence type="ECO:0000256" key="1">
    <source>
        <dbReference type="ARBA" id="ARBA00004906"/>
    </source>
</evidence>
<keyword evidence="6" id="KW-0833">Ubl conjugation pathway</keyword>
<dbReference type="Proteomes" id="UP001201812">
    <property type="component" value="Unassembled WGS sequence"/>
</dbReference>
<comment type="caution">
    <text evidence="10">The sequence shown here is derived from an EMBL/GenBank/DDBJ whole genome shotgun (WGS) entry which is preliminary data.</text>
</comment>
<dbReference type="CDD" id="cd20339">
    <property type="entry name" value="BRcat_RBR_RNF216"/>
    <property type="match status" value="1"/>
</dbReference>
<dbReference type="Pfam" id="PF22191">
    <property type="entry name" value="IBR_1"/>
    <property type="match status" value="1"/>
</dbReference>
<proteinExistence type="predicted"/>
<evidence type="ECO:0000256" key="6">
    <source>
        <dbReference type="ARBA" id="ARBA00022786"/>
    </source>
</evidence>
<dbReference type="SUPFAM" id="SSF57850">
    <property type="entry name" value="RING/U-box"/>
    <property type="match status" value="2"/>
</dbReference>
<dbReference type="EMBL" id="JAKKPZ010000032">
    <property type="protein sequence ID" value="KAI1709051.1"/>
    <property type="molecule type" value="Genomic_DNA"/>
</dbReference>